<proteinExistence type="predicted"/>
<evidence type="ECO:0000313" key="1">
    <source>
        <dbReference type="EMBL" id="ALG11274.1"/>
    </source>
</evidence>
<dbReference type="EMBL" id="CP012752">
    <property type="protein sequence ID" value="ALG11274.1"/>
    <property type="molecule type" value="Genomic_DNA"/>
</dbReference>
<dbReference type="OrthoDB" id="6636929at2"/>
<keyword evidence="2" id="KW-1185">Reference proteome</keyword>
<dbReference type="RefSeq" id="WP_054293175.1">
    <property type="nucleotide sequence ID" value="NZ_CP012752.1"/>
</dbReference>
<reference evidence="1 2" key="1">
    <citation type="submission" date="2015-07" db="EMBL/GenBank/DDBJ databases">
        <title>Genome sequencing of Kibdelosporangium phytohabitans.</title>
        <authorList>
            <person name="Qin S."/>
            <person name="Xing K."/>
        </authorList>
    </citation>
    <scope>NUCLEOTIDE SEQUENCE [LARGE SCALE GENOMIC DNA]</scope>
    <source>
        <strain evidence="1 2">KLBMP1111</strain>
    </source>
</reference>
<dbReference type="AlphaFoldDB" id="A0A0N9HVC9"/>
<accession>A0A0N9HVC9</accession>
<gene>
    <name evidence="1" type="ORF">AOZ06_34275</name>
</gene>
<dbReference type="Proteomes" id="UP000063699">
    <property type="component" value="Chromosome"/>
</dbReference>
<organism evidence="1 2">
    <name type="scientific">Kibdelosporangium phytohabitans</name>
    <dbReference type="NCBI Taxonomy" id="860235"/>
    <lineage>
        <taxon>Bacteria</taxon>
        <taxon>Bacillati</taxon>
        <taxon>Actinomycetota</taxon>
        <taxon>Actinomycetes</taxon>
        <taxon>Pseudonocardiales</taxon>
        <taxon>Pseudonocardiaceae</taxon>
        <taxon>Kibdelosporangium</taxon>
    </lineage>
</organism>
<name>A0A0N9HVC9_9PSEU</name>
<evidence type="ECO:0000313" key="2">
    <source>
        <dbReference type="Proteomes" id="UP000063699"/>
    </source>
</evidence>
<dbReference type="KEGG" id="kphy:AOZ06_34275"/>
<protein>
    <submittedName>
        <fullName evidence="1">Uncharacterized protein</fullName>
    </submittedName>
</protein>
<sequence length="97" mass="10353">MSRHEFDDAVEHAFATRDGAVAGSTAALFGGYDRWDRLAIVRLGAGRVHLDGDFQLVLPHGEGIPATARIVGRGRELRVVTVGAWYGYQVSGSASSP</sequence>